<dbReference type="Pfam" id="PF00324">
    <property type="entry name" value="AA_permease"/>
    <property type="match status" value="1"/>
</dbReference>
<keyword evidence="4 9" id="KW-0812">Transmembrane</keyword>
<dbReference type="PIRSF" id="PIRSF006060">
    <property type="entry name" value="AA_transporter"/>
    <property type="match status" value="1"/>
</dbReference>
<evidence type="ECO:0000256" key="3">
    <source>
        <dbReference type="ARBA" id="ARBA00022475"/>
    </source>
</evidence>
<gene>
    <name evidence="11" type="ORF">L207DRAFT_521403</name>
</gene>
<evidence type="ECO:0000256" key="9">
    <source>
        <dbReference type="SAM" id="Phobius"/>
    </source>
</evidence>
<evidence type="ECO:0000256" key="4">
    <source>
        <dbReference type="ARBA" id="ARBA00022692"/>
    </source>
</evidence>
<keyword evidence="12" id="KW-1185">Reference proteome</keyword>
<dbReference type="InterPro" id="IPR004762">
    <property type="entry name" value="Amino_acid_permease_fungi"/>
</dbReference>
<feature type="compositionally biased region" description="Basic and acidic residues" evidence="8">
    <location>
        <begin position="1"/>
        <end position="11"/>
    </location>
</feature>
<keyword evidence="2" id="KW-0813">Transport</keyword>
<evidence type="ECO:0000256" key="2">
    <source>
        <dbReference type="ARBA" id="ARBA00022448"/>
    </source>
</evidence>
<dbReference type="PROSITE" id="PS00218">
    <property type="entry name" value="AMINO_ACID_PERMEASE_1"/>
    <property type="match status" value="1"/>
</dbReference>
<dbReference type="Proteomes" id="UP000235786">
    <property type="component" value="Unassembled WGS sequence"/>
</dbReference>
<dbReference type="InterPro" id="IPR050524">
    <property type="entry name" value="APC_YAT"/>
</dbReference>
<dbReference type="InterPro" id="IPR004841">
    <property type="entry name" value="AA-permease/SLC12A_dom"/>
</dbReference>
<dbReference type="GO" id="GO:0015171">
    <property type="term" value="F:amino acid transmembrane transporter activity"/>
    <property type="evidence" value="ECO:0007669"/>
    <property type="project" value="TreeGrafter"/>
</dbReference>
<feature type="transmembrane region" description="Helical" evidence="9">
    <location>
        <begin position="400"/>
        <end position="421"/>
    </location>
</feature>
<dbReference type="NCBIfam" id="TIGR00913">
    <property type="entry name" value="2A0310"/>
    <property type="match status" value="1"/>
</dbReference>
<evidence type="ECO:0000313" key="11">
    <source>
        <dbReference type="EMBL" id="PMD28762.1"/>
    </source>
</evidence>
<feature type="transmembrane region" description="Helical" evidence="9">
    <location>
        <begin position="71"/>
        <end position="92"/>
    </location>
</feature>
<organism evidence="11 12">
    <name type="scientific">Hyaloscypha variabilis (strain UAMH 11265 / GT02V1 / F)</name>
    <name type="common">Meliniomyces variabilis</name>
    <dbReference type="NCBI Taxonomy" id="1149755"/>
    <lineage>
        <taxon>Eukaryota</taxon>
        <taxon>Fungi</taxon>
        <taxon>Dikarya</taxon>
        <taxon>Ascomycota</taxon>
        <taxon>Pezizomycotina</taxon>
        <taxon>Leotiomycetes</taxon>
        <taxon>Helotiales</taxon>
        <taxon>Hyaloscyphaceae</taxon>
        <taxon>Hyaloscypha</taxon>
        <taxon>Hyaloscypha variabilis</taxon>
    </lineage>
</organism>
<feature type="domain" description="Amino acid permease/ SLC12A" evidence="10">
    <location>
        <begin position="43"/>
        <end position="508"/>
    </location>
</feature>
<dbReference type="OrthoDB" id="3900342at2759"/>
<feature type="transmembrane region" description="Helical" evidence="9">
    <location>
        <begin position="46"/>
        <end position="65"/>
    </location>
</feature>
<feature type="transmembrane region" description="Helical" evidence="9">
    <location>
        <begin position="481"/>
        <end position="502"/>
    </location>
</feature>
<evidence type="ECO:0000256" key="7">
    <source>
        <dbReference type="ARBA" id="ARBA00023136"/>
    </source>
</evidence>
<feature type="transmembrane region" description="Helical" evidence="9">
    <location>
        <begin position="128"/>
        <end position="147"/>
    </location>
</feature>
<feature type="transmembrane region" description="Helical" evidence="9">
    <location>
        <begin position="186"/>
        <end position="206"/>
    </location>
</feature>
<reference evidence="11 12" key="1">
    <citation type="submission" date="2016-04" db="EMBL/GenBank/DDBJ databases">
        <title>A degradative enzymes factory behind the ericoid mycorrhizal symbiosis.</title>
        <authorList>
            <consortium name="DOE Joint Genome Institute"/>
            <person name="Martino E."/>
            <person name="Morin E."/>
            <person name="Grelet G."/>
            <person name="Kuo A."/>
            <person name="Kohler A."/>
            <person name="Daghino S."/>
            <person name="Barry K."/>
            <person name="Choi C."/>
            <person name="Cichocki N."/>
            <person name="Clum A."/>
            <person name="Copeland A."/>
            <person name="Hainaut M."/>
            <person name="Haridas S."/>
            <person name="Labutti K."/>
            <person name="Lindquist E."/>
            <person name="Lipzen A."/>
            <person name="Khouja H.-R."/>
            <person name="Murat C."/>
            <person name="Ohm R."/>
            <person name="Olson A."/>
            <person name="Spatafora J."/>
            <person name="Veneault-Fourrey C."/>
            <person name="Henrissat B."/>
            <person name="Grigoriev I."/>
            <person name="Martin F."/>
            <person name="Perotto S."/>
        </authorList>
    </citation>
    <scope>NUCLEOTIDE SEQUENCE [LARGE SCALE GENOMIC DNA]</scope>
    <source>
        <strain evidence="11 12">F</strain>
    </source>
</reference>
<evidence type="ECO:0000256" key="6">
    <source>
        <dbReference type="ARBA" id="ARBA00022989"/>
    </source>
</evidence>
<dbReference type="STRING" id="1149755.A0A2J6QR79"/>
<dbReference type="EMBL" id="KZ613996">
    <property type="protein sequence ID" value="PMD28762.1"/>
    <property type="molecule type" value="Genomic_DNA"/>
</dbReference>
<feature type="transmembrane region" description="Helical" evidence="9">
    <location>
        <begin position="275"/>
        <end position="294"/>
    </location>
</feature>
<evidence type="ECO:0000256" key="8">
    <source>
        <dbReference type="SAM" id="MobiDB-lite"/>
    </source>
</evidence>
<dbReference type="GO" id="GO:0005886">
    <property type="term" value="C:plasma membrane"/>
    <property type="evidence" value="ECO:0007669"/>
    <property type="project" value="UniProtKB-SubCell"/>
</dbReference>
<proteinExistence type="predicted"/>
<dbReference type="PANTHER" id="PTHR43341:SF1">
    <property type="entry name" value="GENERAL AMINO-ACID PERMEASE GAP1"/>
    <property type="match status" value="1"/>
</dbReference>
<dbReference type="Gene3D" id="1.20.1740.10">
    <property type="entry name" value="Amino acid/polyamine transporter I"/>
    <property type="match status" value="1"/>
</dbReference>
<feature type="region of interest" description="Disordered" evidence="8">
    <location>
        <begin position="1"/>
        <end position="20"/>
    </location>
</feature>
<accession>A0A2J6QR79</accession>
<keyword evidence="3" id="KW-1003">Cell membrane</keyword>
<evidence type="ECO:0000256" key="5">
    <source>
        <dbReference type="ARBA" id="ARBA00022970"/>
    </source>
</evidence>
<feature type="transmembrane region" description="Helical" evidence="9">
    <location>
        <begin position="442"/>
        <end position="469"/>
    </location>
</feature>
<keyword evidence="7 9" id="KW-0472">Membrane</keyword>
<keyword evidence="6 9" id="KW-1133">Transmembrane helix</keyword>
<dbReference type="PANTHER" id="PTHR43341">
    <property type="entry name" value="AMINO ACID PERMEASE"/>
    <property type="match status" value="1"/>
</dbReference>
<feature type="transmembrane region" description="Helical" evidence="9">
    <location>
        <begin position="376"/>
        <end position="394"/>
    </location>
</feature>
<feature type="transmembrane region" description="Helical" evidence="9">
    <location>
        <begin position="159"/>
        <end position="180"/>
    </location>
</feature>
<feature type="transmembrane region" description="Helical" evidence="9">
    <location>
        <begin position="314"/>
        <end position="342"/>
    </location>
</feature>
<dbReference type="AlphaFoldDB" id="A0A2J6QR79"/>
<sequence length="554" mass="60058">MGHSDSEKYASDLDNQSPIGATPAIEDIELGEGGLKRSLKGRHMQMIAIGGSIGAGLFVGSGSALSSGGPASLVIDFIIIGFMLLLTVNALGELAALYPVAGSFYNYSIRFIDPAWGFAMGWNYAMNWLIVLPFELTTAGITIAFWTDPQNTGTPSINVGVWITVFLVSVVVVNIFGVRGYGEVEFVLGLIKVTAIIGFIILGVIIDCGGVPTDSRGYIGAHYWHEPGAFRNGFKGFCSVFVTASFAFGGTELVGLAAAEAANPRKTIPKATKQVFWRITLFYVISLFLLGLIVPSDNDNLSQASGGNTRYSPFVLSFQLAGIKALPSIFNAVITLSVLSVANSCTFAATRTIQALCARGMGPSIGARVDSKGRPYVVLIVTLLFGCLAYINEAKDGSTIFTWLLSISGLSNFFTWGSICFAHIRFRKAWAMNGRTTDDLPFAAMFGVIGSWIGLALNILCLVAQFYVALFPIGGSPDAEAFFEAYLAAPVVIAFFIGYKLYYRQWTLGVKLSEIEIDEGRREVDLDAFRAEMDAERAEKASWPFWKRAWDFWM</sequence>
<keyword evidence="5" id="KW-0029">Amino-acid transport</keyword>
<evidence type="ECO:0000256" key="1">
    <source>
        <dbReference type="ARBA" id="ARBA00004651"/>
    </source>
</evidence>
<evidence type="ECO:0000259" key="10">
    <source>
        <dbReference type="Pfam" id="PF00324"/>
    </source>
</evidence>
<name>A0A2J6QR79_HYAVF</name>
<dbReference type="InterPro" id="IPR004840">
    <property type="entry name" value="Amino_acid_permease_CS"/>
</dbReference>
<comment type="subcellular location">
    <subcellularLocation>
        <location evidence="1">Cell membrane</location>
        <topology evidence="1">Multi-pass membrane protein</topology>
    </subcellularLocation>
</comment>
<evidence type="ECO:0000313" key="12">
    <source>
        <dbReference type="Proteomes" id="UP000235786"/>
    </source>
</evidence>
<dbReference type="FunFam" id="1.20.1740.10:FF:000017">
    <property type="entry name" value="Amino acid permease"/>
    <property type="match status" value="1"/>
</dbReference>
<protein>
    <submittedName>
        <fullName evidence="11">Amino acid transporter-like protein</fullName>
    </submittedName>
</protein>